<protein>
    <recommendedName>
        <fullName evidence="4">RRM domain-containing protein</fullName>
    </recommendedName>
</protein>
<name>A0A2R5GEJ0_9STRA</name>
<feature type="compositionally biased region" description="Acidic residues" evidence="1">
    <location>
        <begin position="318"/>
        <end position="364"/>
    </location>
</feature>
<dbReference type="InterPro" id="IPR035979">
    <property type="entry name" value="RBD_domain_sf"/>
</dbReference>
<sequence length="512" mass="56728">MARVYVGGLRLPVEEDKIVALLERARGVEKVRDVEVHKGGNPIEQDCFMFAVIEPEEAADACVKAYNKCRWRKLTLKVERTKRGPFTLDMLKTPAGFDAPRKRKRPEAEIRPTLSSKPLRLRRCEGKREMVQVLPNKSNHFGNLSDDESSDDDDDDDDSDKRKNGANTWTVDFSEIKQPERVAPASDKPPPPLAAERAAAVRARLEAFENGTQHLSSADSDDGETQRALDNENTQLLGVLSSLLQEQQQASQSGNTEEEEFAAAYGIRKERTDGNSASADHGGGIVQFMDDDDDDNEKGGAANEGGEKTSDKMSDSDQANDADEDVVDDEDNEEEENAEDDEEEDEEEEEEEEEEKEEDDDEMKDDIVGNANENGAPEEAPKTQLRGIFEEFLSNKEQASSFSLFGSTFAGNAGADAEDSAETKDQDAPDSLSNANSTFAAAEIVPSSHTFHVADIFAAVDRVAAKRWQKDPADLFQRREGYEEEWLETQGEISRIFKSKAKLAKRHGLGRA</sequence>
<organism evidence="2 3">
    <name type="scientific">Hondaea fermentalgiana</name>
    <dbReference type="NCBI Taxonomy" id="2315210"/>
    <lineage>
        <taxon>Eukaryota</taxon>
        <taxon>Sar</taxon>
        <taxon>Stramenopiles</taxon>
        <taxon>Bigyra</taxon>
        <taxon>Labyrinthulomycetes</taxon>
        <taxon>Thraustochytrida</taxon>
        <taxon>Thraustochytriidae</taxon>
        <taxon>Hondaea</taxon>
    </lineage>
</organism>
<dbReference type="AlphaFoldDB" id="A0A2R5GEJ0"/>
<comment type="caution">
    <text evidence="2">The sequence shown here is derived from an EMBL/GenBank/DDBJ whole genome shotgun (WGS) entry which is preliminary data.</text>
</comment>
<evidence type="ECO:0000313" key="3">
    <source>
        <dbReference type="Proteomes" id="UP000241890"/>
    </source>
</evidence>
<dbReference type="GO" id="GO:0003676">
    <property type="term" value="F:nucleic acid binding"/>
    <property type="evidence" value="ECO:0007669"/>
    <property type="project" value="InterPro"/>
</dbReference>
<dbReference type="Proteomes" id="UP000241890">
    <property type="component" value="Unassembled WGS sequence"/>
</dbReference>
<dbReference type="SUPFAM" id="SSF54928">
    <property type="entry name" value="RNA-binding domain, RBD"/>
    <property type="match status" value="1"/>
</dbReference>
<feature type="compositionally biased region" description="Basic and acidic residues" evidence="1">
    <location>
        <begin position="305"/>
        <end position="315"/>
    </location>
</feature>
<feature type="compositionally biased region" description="Low complexity" evidence="1">
    <location>
        <begin position="235"/>
        <end position="253"/>
    </location>
</feature>
<proteinExistence type="predicted"/>
<dbReference type="InParanoid" id="A0A2R5GEJ0"/>
<reference evidence="2 3" key="1">
    <citation type="submission" date="2017-12" db="EMBL/GenBank/DDBJ databases">
        <title>Sequencing, de novo assembly and annotation of complete genome of a new Thraustochytrid species, strain FCC1311.</title>
        <authorList>
            <person name="Sedici K."/>
            <person name="Godart F."/>
            <person name="Aiese Cigliano R."/>
            <person name="Sanseverino W."/>
            <person name="Barakat M."/>
            <person name="Ortet P."/>
            <person name="Marechal E."/>
            <person name="Cagnac O."/>
            <person name="Amato A."/>
        </authorList>
    </citation>
    <scope>NUCLEOTIDE SEQUENCE [LARGE SCALE GENOMIC DNA]</scope>
</reference>
<evidence type="ECO:0008006" key="4">
    <source>
        <dbReference type="Google" id="ProtNLM"/>
    </source>
</evidence>
<gene>
    <name evidence="2" type="ORF">FCC1311_028722</name>
</gene>
<feature type="region of interest" description="Disordered" evidence="1">
    <location>
        <begin position="406"/>
        <end position="433"/>
    </location>
</feature>
<dbReference type="EMBL" id="BEYU01000022">
    <property type="protein sequence ID" value="GBG26651.1"/>
    <property type="molecule type" value="Genomic_DNA"/>
</dbReference>
<keyword evidence="3" id="KW-1185">Reference proteome</keyword>
<dbReference type="Gene3D" id="3.30.70.330">
    <property type="match status" value="1"/>
</dbReference>
<feature type="compositionally biased region" description="Acidic residues" evidence="1">
    <location>
        <begin position="145"/>
        <end position="158"/>
    </location>
</feature>
<evidence type="ECO:0000313" key="2">
    <source>
        <dbReference type="EMBL" id="GBG26651.1"/>
    </source>
</evidence>
<accession>A0A2R5GEJ0</accession>
<feature type="region of interest" description="Disordered" evidence="1">
    <location>
        <begin position="94"/>
        <end position="389"/>
    </location>
</feature>
<dbReference type="InterPro" id="IPR012677">
    <property type="entry name" value="Nucleotide-bd_a/b_plait_sf"/>
</dbReference>
<evidence type="ECO:0000256" key="1">
    <source>
        <dbReference type="SAM" id="MobiDB-lite"/>
    </source>
</evidence>